<comment type="caution">
    <text evidence="2">The sequence shown here is derived from an EMBL/GenBank/DDBJ whole genome shotgun (WGS) entry which is preliminary data.</text>
</comment>
<dbReference type="InterPro" id="IPR011051">
    <property type="entry name" value="RmlC_Cupin_sf"/>
</dbReference>
<proteinExistence type="predicted"/>
<dbReference type="PANTHER" id="PTHR36114">
    <property type="entry name" value="16.7 KDA PROTEIN IN WHIE LOCUS"/>
    <property type="match status" value="1"/>
</dbReference>
<dbReference type="AlphaFoldDB" id="A0A2N5NCJ5"/>
<dbReference type="EMBL" id="NFEZ01000001">
    <property type="protein sequence ID" value="PLT48062.1"/>
    <property type="molecule type" value="Genomic_DNA"/>
</dbReference>
<organism evidence="2 3">
    <name type="scientific">Paenibacillus pasadenensis</name>
    <dbReference type="NCBI Taxonomy" id="217090"/>
    <lineage>
        <taxon>Bacteria</taxon>
        <taxon>Bacillati</taxon>
        <taxon>Bacillota</taxon>
        <taxon>Bacilli</taxon>
        <taxon>Bacillales</taxon>
        <taxon>Paenibacillaceae</taxon>
        <taxon>Paenibacillus</taxon>
    </lineage>
</organism>
<dbReference type="CDD" id="cd02226">
    <property type="entry name" value="cupin_YdbB-like"/>
    <property type="match status" value="1"/>
</dbReference>
<keyword evidence="3" id="KW-1185">Reference proteome</keyword>
<dbReference type="InterPro" id="IPR013096">
    <property type="entry name" value="Cupin_2"/>
</dbReference>
<evidence type="ECO:0000313" key="2">
    <source>
        <dbReference type="EMBL" id="PLT48062.1"/>
    </source>
</evidence>
<dbReference type="InterPro" id="IPR014710">
    <property type="entry name" value="RmlC-like_jellyroll"/>
</dbReference>
<dbReference type="SUPFAM" id="SSF51182">
    <property type="entry name" value="RmlC-like cupins"/>
    <property type="match status" value="1"/>
</dbReference>
<dbReference type="Gene3D" id="2.60.120.10">
    <property type="entry name" value="Jelly Rolls"/>
    <property type="match status" value="1"/>
</dbReference>
<dbReference type="InterPro" id="IPR052044">
    <property type="entry name" value="PKS_Associated_Protein"/>
</dbReference>
<reference evidence="2 3" key="1">
    <citation type="submission" date="2017-05" db="EMBL/GenBank/DDBJ databases">
        <title>Functional genome analysis of Paenibacillus pasadenensis strain R16: insights on endophytic life style and antifungal activity.</title>
        <authorList>
            <person name="Passera A."/>
            <person name="Marcolungo L."/>
            <person name="Casati P."/>
            <person name="Brasca M."/>
            <person name="Quaglino F."/>
            <person name="Delledonne M."/>
        </authorList>
    </citation>
    <scope>NUCLEOTIDE SEQUENCE [LARGE SCALE GENOMIC DNA]</scope>
    <source>
        <strain evidence="2 3">R16</strain>
    </source>
</reference>
<dbReference type="Proteomes" id="UP000234789">
    <property type="component" value="Unassembled WGS sequence"/>
</dbReference>
<sequence length="115" mass="13149">MQMKKTGQLEKINLLELTRGLSEYKNWMVSEVNDHALRIAVMNGPFHWHKHDEGDELFLVLEGELYIDLEGETVCLKPGEMFTVPQGVMHRTWSKERTVNLCVEKTATVTSGSDT</sequence>
<gene>
    <name evidence="2" type="ORF">B8V81_0194</name>
</gene>
<dbReference type="Pfam" id="PF07883">
    <property type="entry name" value="Cupin_2"/>
    <property type="match status" value="1"/>
</dbReference>
<evidence type="ECO:0000313" key="3">
    <source>
        <dbReference type="Proteomes" id="UP000234789"/>
    </source>
</evidence>
<name>A0A2N5NCJ5_9BACL</name>
<feature type="domain" description="Cupin type-2" evidence="1">
    <location>
        <begin position="46"/>
        <end position="94"/>
    </location>
</feature>
<protein>
    <recommendedName>
        <fullName evidence="1">Cupin type-2 domain-containing protein</fullName>
    </recommendedName>
</protein>
<dbReference type="PANTHER" id="PTHR36114:SF1">
    <property type="entry name" value="16.7 KDA PROTEIN IN WHIE LOCUS"/>
    <property type="match status" value="1"/>
</dbReference>
<accession>A0A2N5NCJ5</accession>
<evidence type="ECO:0000259" key="1">
    <source>
        <dbReference type="Pfam" id="PF07883"/>
    </source>
</evidence>